<comment type="subcellular location">
    <subcellularLocation>
        <location evidence="2 9">Nucleus</location>
    </subcellularLocation>
</comment>
<dbReference type="Pfam" id="PF08231">
    <property type="entry name" value="SYF2"/>
    <property type="match status" value="1"/>
</dbReference>
<dbReference type="OrthoDB" id="199717at2759"/>
<dbReference type="EMBL" id="KV748669">
    <property type="protein sequence ID" value="OCL13778.1"/>
    <property type="molecule type" value="Genomic_DNA"/>
</dbReference>
<comment type="function">
    <text evidence="1 9">Involved in pre-mRNA splicing.</text>
</comment>
<evidence type="ECO:0000256" key="2">
    <source>
        <dbReference type="ARBA" id="ARBA00004123"/>
    </source>
</evidence>
<dbReference type="PANTHER" id="PTHR13264">
    <property type="entry name" value="GCIP-INTERACTING PROTEIN P29"/>
    <property type="match status" value="1"/>
</dbReference>
<dbReference type="AlphaFoldDB" id="A0A8E2FB99"/>
<feature type="compositionally biased region" description="Basic and acidic residues" evidence="10">
    <location>
        <begin position="1"/>
        <end position="15"/>
    </location>
</feature>
<evidence type="ECO:0000256" key="5">
    <source>
        <dbReference type="ARBA" id="ARBA00022664"/>
    </source>
</evidence>
<sequence length="286" mass="32744">MPADKEAEITAKPKQPEAAAEATQESEANPDTESSKPASDAEPSNAVQSRMERFKALQARQAASRKQNLKESKAETQRLATDPNLLSTLERKRAIASHKLLKSETPDFERKRAWDWTVEESEAWDKRMEKKSRHREDVAFQDYRQDARKVYKRQLRDLAPDKEAYEKQKQEAIQKAAQNGGLEIVETEDGELIAVDRDGTFYSTADSTDFVQNKPDKAAVDRLVADIKKAEEVRLKKRRDRGLDDDTGGDVTYINQKNKQFNEKLARFYNKYTADIRESFERGTAL</sequence>
<name>A0A8E2FB99_9PEZI</name>
<keyword evidence="8 9" id="KW-0539">Nucleus</keyword>
<dbReference type="GO" id="GO:0000974">
    <property type="term" value="C:Prp19 complex"/>
    <property type="evidence" value="ECO:0007669"/>
    <property type="project" value="TreeGrafter"/>
</dbReference>
<organism evidence="11 12">
    <name type="scientific">Glonium stellatum</name>
    <dbReference type="NCBI Taxonomy" id="574774"/>
    <lineage>
        <taxon>Eukaryota</taxon>
        <taxon>Fungi</taxon>
        <taxon>Dikarya</taxon>
        <taxon>Ascomycota</taxon>
        <taxon>Pezizomycotina</taxon>
        <taxon>Dothideomycetes</taxon>
        <taxon>Pleosporomycetidae</taxon>
        <taxon>Gloniales</taxon>
        <taxon>Gloniaceae</taxon>
        <taxon>Glonium</taxon>
    </lineage>
</organism>
<keyword evidence="12" id="KW-1185">Reference proteome</keyword>
<comment type="similarity">
    <text evidence="3 9">Belongs to the SYF2 family.</text>
</comment>
<proteinExistence type="inferred from homology"/>
<dbReference type="Proteomes" id="UP000250140">
    <property type="component" value="Unassembled WGS sequence"/>
</dbReference>
<dbReference type="InterPro" id="IPR013260">
    <property type="entry name" value="mRNA_splic_SYF2"/>
</dbReference>
<evidence type="ECO:0000256" key="6">
    <source>
        <dbReference type="ARBA" id="ARBA00022728"/>
    </source>
</evidence>
<evidence type="ECO:0000313" key="11">
    <source>
        <dbReference type="EMBL" id="OCL13778.1"/>
    </source>
</evidence>
<keyword evidence="5 9" id="KW-0507">mRNA processing</keyword>
<dbReference type="PANTHER" id="PTHR13264:SF5">
    <property type="entry name" value="PRE-MRNA-SPLICING FACTOR SYF2"/>
    <property type="match status" value="1"/>
</dbReference>
<keyword evidence="6 9" id="KW-0747">Spliceosome</keyword>
<feature type="compositionally biased region" description="Low complexity" evidence="10">
    <location>
        <begin position="16"/>
        <end position="27"/>
    </location>
</feature>
<evidence type="ECO:0000256" key="1">
    <source>
        <dbReference type="ARBA" id="ARBA00003777"/>
    </source>
</evidence>
<comment type="subunit">
    <text evidence="9">May be part of a spliceosome complex.</text>
</comment>
<dbReference type="GO" id="GO:0071013">
    <property type="term" value="C:catalytic step 2 spliceosome"/>
    <property type="evidence" value="ECO:0007669"/>
    <property type="project" value="TreeGrafter"/>
</dbReference>
<feature type="region of interest" description="Disordered" evidence="10">
    <location>
        <begin position="1"/>
        <end position="85"/>
    </location>
</feature>
<evidence type="ECO:0000256" key="9">
    <source>
        <dbReference type="RuleBase" id="RU367148"/>
    </source>
</evidence>
<dbReference type="GO" id="GO:0000398">
    <property type="term" value="P:mRNA splicing, via spliceosome"/>
    <property type="evidence" value="ECO:0007669"/>
    <property type="project" value="UniProtKB-UniRule"/>
</dbReference>
<reference evidence="11 12" key="1">
    <citation type="journal article" date="2016" name="Nat. Commun.">
        <title>Ectomycorrhizal ecology is imprinted in the genome of the dominant symbiotic fungus Cenococcum geophilum.</title>
        <authorList>
            <consortium name="DOE Joint Genome Institute"/>
            <person name="Peter M."/>
            <person name="Kohler A."/>
            <person name="Ohm R.A."/>
            <person name="Kuo A."/>
            <person name="Krutzmann J."/>
            <person name="Morin E."/>
            <person name="Arend M."/>
            <person name="Barry K.W."/>
            <person name="Binder M."/>
            <person name="Choi C."/>
            <person name="Clum A."/>
            <person name="Copeland A."/>
            <person name="Grisel N."/>
            <person name="Haridas S."/>
            <person name="Kipfer T."/>
            <person name="LaButti K."/>
            <person name="Lindquist E."/>
            <person name="Lipzen A."/>
            <person name="Maire R."/>
            <person name="Meier B."/>
            <person name="Mihaltcheva S."/>
            <person name="Molinier V."/>
            <person name="Murat C."/>
            <person name="Poggeler S."/>
            <person name="Quandt C.A."/>
            <person name="Sperisen C."/>
            <person name="Tritt A."/>
            <person name="Tisserant E."/>
            <person name="Crous P.W."/>
            <person name="Henrissat B."/>
            <person name="Nehls U."/>
            <person name="Egli S."/>
            <person name="Spatafora J.W."/>
            <person name="Grigoriev I.V."/>
            <person name="Martin F.M."/>
        </authorList>
    </citation>
    <scope>NUCLEOTIDE SEQUENCE [LARGE SCALE GENOMIC DNA]</scope>
    <source>
        <strain evidence="11 12">CBS 207.34</strain>
    </source>
</reference>
<evidence type="ECO:0000313" key="12">
    <source>
        <dbReference type="Proteomes" id="UP000250140"/>
    </source>
</evidence>
<protein>
    <recommendedName>
        <fullName evidence="4 9">Pre-mRNA-splicing factor SYF2</fullName>
    </recommendedName>
</protein>
<keyword evidence="7 9" id="KW-0508">mRNA splicing</keyword>
<feature type="non-terminal residue" evidence="11">
    <location>
        <position position="286"/>
    </location>
</feature>
<evidence type="ECO:0000256" key="4">
    <source>
        <dbReference type="ARBA" id="ARBA00014745"/>
    </source>
</evidence>
<evidence type="ECO:0000256" key="7">
    <source>
        <dbReference type="ARBA" id="ARBA00023187"/>
    </source>
</evidence>
<evidence type="ECO:0000256" key="10">
    <source>
        <dbReference type="SAM" id="MobiDB-lite"/>
    </source>
</evidence>
<dbReference type="GO" id="GO:0071014">
    <property type="term" value="C:post-mRNA release spliceosomal complex"/>
    <property type="evidence" value="ECO:0007669"/>
    <property type="project" value="TreeGrafter"/>
</dbReference>
<evidence type="ECO:0000256" key="8">
    <source>
        <dbReference type="ARBA" id="ARBA00023242"/>
    </source>
</evidence>
<evidence type="ECO:0000256" key="3">
    <source>
        <dbReference type="ARBA" id="ARBA00010028"/>
    </source>
</evidence>
<gene>
    <name evidence="11" type="ORF">AOQ84DRAFT_310008</name>
</gene>
<accession>A0A8E2FB99</accession>